<dbReference type="EC" id="6.2.1.22" evidence="3"/>
<dbReference type="Pfam" id="PF00583">
    <property type="entry name" value="Acetyltransf_1"/>
    <property type="match status" value="1"/>
</dbReference>
<keyword evidence="6" id="KW-1185">Reference proteome</keyword>
<dbReference type="SUPFAM" id="SSF52374">
    <property type="entry name" value="Nucleotidylyl transferase"/>
    <property type="match status" value="1"/>
</dbReference>
<dbReference type="NCBIfam" id="TIGR00125">
    <property type="entry name" value="cyt_tran_rel"/>
    <property type="match status" value="1"/>
</dbReference>
<evidence type="ECO:0000313" key="6">
    <source>
        <dbReference type="Proteomes" id="UP001198962"/>
    </source>
</evidence>
<comment type="catalytic activity">
    <reaction evidence="3">
        <text>holo-[citrate lyase ACP] + acetate + ATP = acetyl-[citrate lyase ACP] + AMP + diphosphate</text>
        <dbReference type="Rhea" id="RHEA:23788"/>
        <dbReference type="Rhea" id="RHEA-COMP:10158"/>
        <dbReference type="Rhea" id="RHEA-COMP:13710"/>
        <dbReference type="ChEBI" id="CHEBI:30089"/>
        <dbReference type="ChEBI" id="CHEBI:30616"/>
        <dbReference type="ChEBI" id="CHEBI:33019"/>
        <dbReference type="ChEBI" id="CHEBI:82683"/>
        <dbReference type="ChEBI" id="CHEBI:137976"/>
        <dbReference type="ChEBI" id="CHEBI:456215"/>
        <dbReference type="EC" id="6.2.1.22"/>
    </reaction>
</comment>
<accession>A0AAE3AQH5</accession>
<dbReference type="Proteomes" id="UP001198962">
    <property type="component" value="Unassembled WGS sequence"/>
</dbReference>
<protein>
    <recommendedName>
        <fullName evidence="3">[Citrate [pro-3S]-lyase] ligase</fullName>
        <ecNumber evidence="3">6.2.1.22</ecNumber>
    </recommendedName>
</protein>
<comment type="caution">
    <text evidence="5">The sequence shown here is derived from an EMBL/GenBank/DDBJ whole genome shotgun (WGS) entry which is preliminary data.</text>
</comment>
<dbReference type="PIRSF" id="PIRSF005751">
    <property type="entry name" value="Acet_citr_lig"/>
    <property type="match status" value="1"/>
</dbReference>
<evidence type="ECO:0000256" key="3">
    <source>
        <dbReference type="PIRNR" id="PIRNR005751"/>
    </source>
</evidence>
<keyword evidence="2 3" id="KW-0067">ATP-binding</keyword>
<dbReference type="GO" id="GO:0016747">
    <property type="term" value="F:acyltransferase activity, transferring groups other than amino-acyl groups"/>
    <property type="evidence" value="ECO:0007669"/>
    <property type="project" value="InterPro"/>
</dbReference>
<dbReference type="SUPFAM" id="SSF55729">
    <property type="entry name" value="Acyl-CoA N-acyltransferases (Nat)"/>
    <property type="match status" value="1"/>
</dbReference>
<dbReference type="PROSITE" id="PS51186">
    <property type="entry name" value="GNAT"/>
    <property type="match status" value="1"/>
</dbReference>
<dbReference type="GO" id="GO:0008771">
    <property type="term" value="F:[citrate (pro-3S)-lyase] ligase activity"/>
    <property type="evidence" value="ECO:0007669"/>
    <property type="project" value="UniProtKB-EC"/>
</dbReference>
<evidence type="ECO:0000313" key="5">
    <source>
        <dbReference type="EMBL" id="MCC2163820.1"/>
    </source>
</evidence>
<dbReference type="InterPro" id="IPR013166">
    <property type="entry name" value="Citrate_lyase_ligase_C"/>
</dbReference>
<dbReference type="GO" id="GO:0005524">
    <property type="term" value="F:ATP binding"/>
    <property type="evidence" value="ECO:0007669"/>
    <property type="project" value="UniProtKB-UniRule"/>
</dbReference>
<gene>
    <name evidence="5" type="primary">citC</name>
    <name evidence="5" type="ORF">LKD32_02800</name>
</gene>
<dbReference type="Pfam" id="PF08218">
    <property type="entry name" value="Citrate_ly_lig"/>
    <property type="match status" value="1"/>
</dbReference>
<name>A0AAE3AQH5_9FIRM</name>
<dbReference type="Gene3D" id="3.40.50.620">
    <property type="entry name" value="HUPs"/>
    <property type="match status" value="1"/>
</dbReference>
<proteinExistence type="predicted"/>
<dbReference type="PANTHER" id="PTHR40599">
    <property type="entry name" value="[CITRATE [PRO-3S]-LYASE] LIGASE"/>
    <property type="match status" value="1"/>
</dbReference>
<dbReference type="InterPro" id="IPR004821">
    <property type="entry name" value="Cyt_trans-like"/>
</dbReference>
<reference evidence="5" key="1">
    <citation type="submission" date="2021-10" db="EMBL/GenBank/DDBJ databases">
        <title>Anaerobic single-cell dispensing facilitates the cultivation of human gut bacteria.</title>
        <authorList>
            <person name="Afrizal A."/>
        </authorList>
    </citation>
    <scope>NUCLEOTIDE SEQUENCE</scope>
    <source>
        <strain evidence="5">CLA-AA-H274</strain>
    </source>
</reference>
<organism evidence="5 6">
    <name type="scientific">Brotaphodocola catenula</name>
    <dbReference type="NCBI Taxonomy" id="2885361"/>
    <lineage>
        <taxon>Bacteria</taxon>
        <taxon>Bacillati</taxon>
        <taxon>Bacillota</taxon>
        <taxon>Clostridia</taxon>
        <taxon>Lachnospirales</taxon>
        <taxon>Lachnospiraceae</taxon>
        <taxon>Brotaphodocola</taxon>
    </lineage>
</organism>
<dbReference type="InterPro" id="IPR016181">
    <property type="entry name" value="Acyl_CoA_acyltransferase"/>
</dbReference>
<dbReference type="RefSeq" id="WP_308450605.1">
    <property type="nucleotide sequence ID" value="NZ_JAJEPU010000005.1"/>
</dbReference>
<keyword evidence="3 5" id="KW-0436">Ligase</keyword>
<sequence>MSEYTISQITPSDRRACRQMDALLEKEGIERDKNLDYSIGLFDEDYNLVATGSCFSNTLRCMAVSSDHQGEGLMNQVVTALMDYQFSRGCTDLFLYTKITTARFFRDLGFYEIARVEGKLVFMENRRTGFENYLKNLQHETEEALPQITRNTNPEAGGRIGAVIMNANPFTLGHQYLIEQASSRTELLHVFIVSEDVSLVPLTVREQLVKEGSAVFKNLIFHRTGPYMISNATFPSYFLKDSDTVIRSHARLDIEIFTRIASALDITDRFVGEEPFSQVTGIYNQVMKEELESAGLTCTIIPRKTGNDGAISASDVRTKIKEGDFEALRALVPGTTYRYFTSEKAEPVIAKIKGTAKVRHY</sequence>
<evidence type="ECO:0000256" key="1">
    <source>
        <dbReference type="ARBA" id="ARBA00022741"/>
    </source>
</evidence>
<dbReference type="InterPro" id="IPR014729">
    <property type="entry name" value="Rossmann-like_a/b/a_fold"/>
</dbReference>
<dbReference type="InterPro" id="IPR005216">
    <property type="entry name" value="Citrate_lyase_ligase"/>
</dbReference>
<dbReference type="NCBIfam" id="TIGR00124">
    <property type="entry name" value="cit_ly_ligase"/>
    <property type="match status" value="1"/>
</dbReference>
<dbReference type="AlphaFoldDB" id="A0AAE3AQH5"/>
<dbReference type="Gene3D" id="3.40.630.30">
    <property type="match status" value="1"/>
</dbReference>
<dbReference type="PANTHER" id="PTHR40599:SF1">
    <property type="entry name" value="[CITRATE [PRO-3S]-LYASE] LIGASE"/>
    <property type="match status" value="1"/>
</dbReference>
<keyword evidence="1 3" id="KW-0547">Nucleotide-binding</keyword>
<comment type="function">
    <text evidence="3">Acetylation of prosthetic group (2-(5''-phosphoribosyl)-3'-dephosphocoenzyme-A) of the gamma subunit of citrate lyase.</text>
</comment>
<evidence type="ECO:0000256" key="2">
    <source>
        <dbReference type="ARBA" id="ARBA00022840"/>
    </source>
</evidence>
<evidence type="ECO:0000259" key="4">
    <source>
        <dbReference type="PROSITE" id="PS51186"/>
    </source>
</evidence>
<dbReference type="EMBL" id="JAJEPU010000005">
    <property type="protein sequence ID" value="MCC2163820.1"/>
    <property type="molecule type" value="Genomic_DNA"/>
</dbReference>
<dbReference type="InterPro" id="IPR000182">
    <property type="entry name" value="GNAT_dom"/>
</dbReference>
<feature type="domain" description="N-acetyltransferase" evidence="4">
    <location>
        <begin position="1"/>
        <end position="128"/>
    </location>
</feature>
<dbReference type="SMART" id="SM00764">
    <property type="entry name" value="Citrate_ly_lig"/>
    <property type="match status" value="1"/>
</dbReference>